<dbReference type="Gene3D" id="2.60.40.3950">
    <property type="match status" value="1"/>
</dbReference>
<evidence type="ECO:0000313" key="6">
    <source>
        <dbReference type="Proteomes" id="UP001500466"/>
    </source>
</evidence>
<dbReference type="PANTHER" id="PTHR37836:SF2">
    <property type="entry name" value="DUF4038 DOMAIN-CONTAINING PROTEIN"/>
    <property type="match status" value="1"/>
</dbReference>
<comment type="caution">
    <text evidence="5">The sequence shown here is derived from an EMBL/GenBank/DDBJ whole genome shotgun (WGS) entry which is preliminary data.</text>
</comment>
<evidence type="ECO:0000313" key="5">
    <source>
        <dbReference type="EMBL" id="GAA4983637.1"/>
    </source>
</evidence>
<dbReference type="Pfam" id="PF18310">
    <property type="entry name" value="DUF5605"/>
    <property type="match status" value="1"/>
</dbReference>
<dbReference type="InterPro" id="IPR025277">
    <property type="entry name" value="Apiosidase-like_cat_dom"/>
</dbReference>
<dbReference type="InterPro" id="IPR032260">
    <property type="entry name" value="DUF5060"/>
</dbReference>
<feature type="domain" description="DUF5605" evidence="4">
    <location>
        <begin position="468"/>
        <end position="537"/>
    </location>
</feature>
<evidence type="ECO:0000259" key="2">
    <source>
        <dbReference type="Pfam" id="PF13204"/>
    </source>
</evidence>
<dbReference type="InterPro" id="IPR013783">
    <property type="entry name" value="Ig-like_fold"/>
</dbReference>
<dbReference type="Pfam" id="PF16586">
    <property type="entry name" value="DUF5060"/>
    <property type="match status" value="1"/>
</dbReference>
<evidence type="ECO:0000256" key="1">
    <source>
        <dbReference type="SAM" id="MobiDB-lite"/>
    </source>
</evidence>
<dbReference type="PANTHER" id="PTHR37836">
    <property type="entry name" value="LMO1036 PROTEIN"/>
    <property type="match status" value="1"/>
</dbReference>
<dbReference type="InterPro" id="IPR017853">
    <property type="entry name" value="GH"/>
</dbReference>
<dbReference type="Gene3D" id="2.60.40.10">
    <property type="entry name" value="Immunoglobulins"/>
    <property type="match status" value="1"/>
</dbReference>
<evidence type="ECO:0000259" key="3">
    <source>
        <dbReference type="Pfam" id="PF16586"/>
    </source>
</evidence>
<evidence type="ECO:0000259" key="4">
    <source>
        <dbReference type="Pfam" id="PF18310"/>
    </source>
</evidence>
<dbReference type="SUPFAM" id="SSF51445">
    <property type="entry name" value="(Trans)glycosidases"/>
    <property type="match status" value="1"/>
</dbReference>
<dbReference type="Gene3D" id="3.20.20.80">
    <property type="entry name" value="Glycosidases"/>
    <property type="match status" value="1"/>
</dbReference>
<dbReference type="Pfam" id="PF13204">
    <property type="entry name" value="Apiosidase"/>
    <property type="match status" value="1"/>
</dbReference>
<sequence length="543" mass="60973">MWLLAEQFSTATAATTDPALLWEALAGLETPPIPVTSAVPSTAGRPDYEGPGVAEASAKPEVPRGATRWSPAEIVIAGPSHGNPFIDVELTARFSRDGTTVTVGGFYDGDGRWIIRFLPESSGCWEFVTSSNARSLHGLTGRFDVAEAPLGEHGPVRVDGFHFAHADGTRYSPWGTTAYAWIHQPEADREATLRTLESAPFNKLRMLVFPKAYDYNADEPELYPFPGDPEQGFDHSRFDPEFFRRLESAVVELGRRGIQADIILFHPYDRWGFAELGQATDDSYTRYLVRRLWAYPNVWWSMANEYDFVLGKTESDWERLADIVVANDPARHLLSIHNGLAFYDHSRPWITHASVQRIDQYRTAEEVDIWRRMWGKPVVVDECGYEGDLEHGWGNLTGEEMVRRCWEGAIRGGYVGHGETYYRSDEQLWWAKGGDLTGDSPDRIAFLGRIVAESPGGVLEPLSTYVGVPYGGIVGVHHLYYYGRQQPAFASLRLPPDRDFHIDVIDTWEMTVTRLSGVYRGICRISMPGKEFMAVRATAVDSR</sequence>
<feature type="domain" description="DUF5060" evidence="3">
    <location>
        <begin position="67"/>
        <end position="132"/>
    </location>
</feature>
<feature type="domain" description="Apiosidase-like catalytic" evidence="2">
    <location>
        <begin position="162"/>
        <end position="417"/>
    </location>
</feature>
<dbReference type="InterPro" id="IPR041239">
    <property type="entry name" value="DUF5605"/>
</dbReference>
<reference evidence="6" key="1">
    <citation type="journal article" date="2019" name="Int. J. Syst. Evol. Microbiol.">
        <title>The Global Catalogue of Microorganisms (GCM) 10K type strain sequencing project: providing services to taxonomists for standard genome sequencing and annotation.</title>
        <authorList>
            <consortium name="The Broad Institute Genomics Platform"/>
            <consortium name="The Broad Institute Genome Sequencing Center for Infectious Disease"/>
            <person name="Wu L."/>
            <person name="Ma J."/>
        </authorList>
    </citation>
    <scope>NUCLEOTIDE SEQUENCE [LARGE SCALE GENOMIC DNA]</scope>
    <source>
        <strain evidence="6">JCM 17986</strain>
    </source>
</reference>
<proteinExistence type="predicted"/>
<protein>
    <submittedName>
        <fullName evidence="5">DUF5605 domain-containing protein</fullName>
    </submittedName>
</protein>
<organism evidence="5 6">
    <name type="scientific">Yinghuangia aomiensis</name>
    <dbReference type="NCBI Taxonomy" id="676205"/>
    <lineage>
        <taxon>Bacteria</taxon>
        <taxon>Bacillati</taxon>
        <taxon>Actinomycetota</taxon>
        <taxon>Actinomycetes</taxon>
        <taxon>Kitasatosporales</taxon>
        <taxon>Streptomycetaceae</taxon>
        <taxon>Yinghuangia</taxon>
    </lineage>
</organism>
<name>A0ABP9I101_9ACTN</name>
<dbReference type="EMBL" id="BAABHS010000027">
    <property type="protein sequence ID" value="GAA4983637.1"/>
    <property type="molecule type" value="Genomic_DNA"/>
</dbReference>
<feature type="region of interest" description="Disordered" evidence="1">
    <location>
        <begin position="37"/>
        <end position="64"/>
    </location>
</feature>
<keyword evidence="6" id="KW-1185">Reference proteome</keyword>
<dbReference type="Proteomes" id="UP001500466">
    <property type="component" value="Unassembled WGS sequence"/>
</dbReference>
<gene>
    <name evidence="5" type="ORF">GCM10023205_61880</name>
</gene>
<accession>A0ABP9I101</accession>